<reference evidence="1 2" key="1">
    <citation type="journal article" date="2014" name="PLoS Genet.">
        <title>The Genome of Spironucleus salmonicida Highlights a Fish Pathogen Adapted to Fluctuating Environments.</title>
        <authorList>
            <person name="Xu F."/>
            <person name="Jerlstrom-Hultqvist J."/>
            <person name="Einarsson E."/>
            <person name="Astvaldsson A."/>
            <person name="Svard S.G."/>
            <person name="Andersson J.O."/>
        </authorList>
    </citation>
    <scope>NUCLEOTIDE SEQUENCE</scope>
    <source>
        <strain evidence="2">ATCC 50377</strain>
    </source>
</reference>
<evidence type="ECO:0000313" key="2">
    <source>
        <dbReference type="EMBL" id="KAH0577716.1"/>
    </source>
</evidence>
<sequence length="567" mass="63646">MNPQLKIENVSFVQPSLPIITAVIQYKEMTVISRFSQRVDFLIDNCTVRQVYLPGFYIKSIMPSKDGIYVLPANFAGLLLIKDNELFPTVIPLSAQPVDFYTSIETDNIVLKYAQDVQIVDQEMRVIKRFNCLPGCIDCLVQNLVLTKILVYGDQLQLIDTQTGETDEIEASGYAVFQLNVIHIAQTKIIATYDLDLDLIQETRVPFFVNKISILSSLSLMAGGGTNTAIFTFQQRTLQLKTKFSSVSSELVGGVETVQHYQLFEKLCYSRIINKTTLQPTTFVLSDPLNPQFLDNSILVRSYHGLDFLKIENGQTVIQKRLKASGNEQFFSVMDGSNLGVSDRSNGLIVDFAGVQNSYLVSYAGENVTKCFRNGEFIKNLPLSLAIAKYETGFILAFPNGFCTCDLDFNLMAFNRYDVGGQKVILGSFGKRILAVIGGIQVVLMDLELKILIQQRSAPIFGFEIGMDEIVLNKFKQQVIVSLELSVLQAFTKTHVIGSHVVNGKIYSLNQYGLDSMKNKRGDREGIWYFAGVQQNGIIYLFNRNQIFAEWELIHGSTYGKAFRSLD</sequence>
<dbReference type="EMBL" id="KI546135">
    <property type="protein sequence ID" value="EST43727.1"/>
    <property type="molecule type" value="Genomic_DNA"/>
</dbReference>
<accession>V6LGT9</accession>
<name>V6LGT9_9EUKA</name>
<evidence type="ECO:0000313" key="1">
    <source>
        <dbReference type="EMBL" id="EST43727.1"/>
    </source>
</evidence>
<reference evidence="2" key="2">
    <citation type="submission" date="2020-12" db="EMBL/GenBank/DDBJ databases">
        <title>New Spironucleus salmonicida genome in near-complete chromosomes.</title>
        <authorList>
            <person name="Xu F."/>
            <person name="Kurt Z."/>
            <person name="Jimenez-Gonzalez A."/>
            <person name="Astvaldsson A."/>
            <person name="Andersson J.O."/>
            <person name="Svard S.G."/>
        </authorList>
    </citation>
    <scope>NUCLEOTIDE SEQUENCE</scope>
    <source>
        <strain evidence="2">ATCC 50377</strain>
    </source>
</reference>
<protein>
    <submittedName>
        <fullName evidence="1">Uncharacterized protein</fullName>
    </submittedName>
</protein>
<dbReference type="EMBL" id="AUWU02000001">
    <property type="protein sequence ID" value="KAH0577716.1"/>
    <property type="molecule type" value="Genomic_DNA"/>
</dbReference>
<evidence type="ECO:0000313" key="3">
    <source>
        <dbReference type="Proteomes" id="UP000018208"/>
    </source>
</evidence>
<dbReference type="VEuPathDB" id="GiardiaDB:SS50377_21070"/>
<organism evidence="1">
    <name type="scientific">Spironucleus salmonicida</name>
    <dbReference type="NCBI Taxonomy" id="348837"/>
    <lineage>
        <taxon>Eukaryota</taxon>
        <taxon>Metamonada</taxon>
        <taxon>Diplomonadida</taxon>
        <taxon>Hexamitidae</taxon>
        <taxon>Hexamitinae</taxon>
        <taxon>Spironucleus</taxon>
    </lineage>
</organism>
<gene>
    <name evidence="1" type="ORF">SS50377_16781</name>
    <name evidence="2" type="ORF">SS50377_21070</name>
</gene>
<keyword evidence="3" id="KW-1185">Reference proteome</keyword>
<dbReference type="AlphaFoldDB" id="V6LGT9"/>
<proteinExistence type="predicted"/>
<dbReference type="Proteomes" id="UP000018208">
    <property type="component" value="Unassembled WGS sequence"/>
</dbReference>